<accession>A0A8I1W8V7</accession>
<evidence type="ECO:0000256" key="1">
    <source>
        <dbReference type="SAM" id="Phobius"/>
    </source>
</evidence>
<sequence>MNEINTQCYNEYIPHPNDPVSDEYTALKNEPVLYEWEIEVPIFRAWLMTLCIGGAVIFIGILFNLLGTKNGYIASAIFYSIGVFSILFIRYFGFPNEIFHYFMTPKGVYYTQQGKVSDNFYLVINMLGWLLVLVSLVAVAVVGPFALAGAGGGAFMAMGMTKMRAKVSHLGAYFTVGGGEIYLYRKGYALKVFGASNDVWNVIVLHCLPDNFDQVYKYVKSRVPDYEEKEVLTRKEFGY</sequence>
<dbReference type="RefSeq" id="WP_207542587.1">
    <property type="nucleotide sequence ID" value="NZ_JAFNAA010000020.1"/>
</dbReference>
<name>A0A8I1W8V7_PLESH</name>
<feature type="transmembrane region" description="Helical" evidence="1">
    <location>
        <begin position="127"/>
        <end position="156"/>
    </location>
</feature>
<comment type="caution">
    <text evidence="2">The sequence shown here is derived from an EMBL/GenBank/DDBJ whole genome shotgun (WGS) entry which is preliminary data.</text>
</comment>
<keyword evidence="1" id="KW-0812">Transmembrane</keyword>
<proteinExistence type="predicted"/>
<keyword evidence="1" id="KW-1133">Transmembrane helix</keyword>
<feature type="transmembrane region" description="Helical" evidence="1">
    <location>
        <begin position="72"/>
        <end position="93"/>
    </location>
</feature>
<organism evidence="2 3">
    <name type="scientific">Plesiomonas shigelloides</name>
    <name type="common">Aeromonas shigelloides</name>
    <dbReference type="NCBI Taxonomy" id="703"/>
    <lineage>
        <taxon>Bacteria</taxon>
        <taxon>Pseudomonadati</taxon>
        <taxon>Pseudomonadota</taxon>
        <taxon>Gammaproteobacteria</taxon>
        <taxon>Enterobacterales</taxon>
        <taxon>Enterobacteriaceae</taxon>
        <taxon>Plesiomonas</taxon>
    </lineage>
</organism>
<gene>
    <name evidence="2" type="ORF">J2R62_15050</name>
</gene>
<dbReference type="EMBL" id="JAFNAA010000020">
    <property type="protein sequence ID" value="MBO1109503.1"/>
    <property type="molecule type" value="Genomic_DNA"/>
</dbReference>
<dbReference type="Proteomes" id="UP000664658">
    <property type="component" value="Unassembled WGS sequence"/>
</dbReference>
<protein>
    <submittedName>
        <fullName evidence="2">Uncharacterized protein</fullName>
    </submittedName>
</protein>
<dbReference type="AlphaFoldDB" id="A0A8I1W8V7"/>
<evidence type="ECO:0000313" key="2">
    <source>
        <dbReference type="EMBL" id="MBO1109503.1"/>
    </source>
</evidence>
<keyword evidence="1" id="KW-0472">Membrane</keyword>
<feature type="transmembrane region" description="Helical" evidence="1">
    <location>
        <begin position="43"/>
        <end position="65"/>
    </location>
</feature>
<evidence type="ECO:0000313" key="3">
    <source>
        <dbReference type="Proteomes" id="UP000664658"/>
    </source>
</evidence>
<reference evidence="2" key="1">
    <citation type="submission" date="2021-03" db="EMBL/GenBank/DDBJ databases">
        <title>Plesiomonas shigelloides zfcc0051, isolated from zebrafish feces.</title>
        <authorList>
            <person name="Vanderhoek Z."/>
            <person name="Gaulke C."/>
        </authorList>
    </citation>
    <scope>NUCLEOTIDE SEQUENCE</scope>
    <source>
        <strain evidence="2">Zfcc0051</strain>
    </source>
</reference>